<dbReference type="Proteomes" id="UP000823895">
    <property type="component" value="Unassembled WGS sequence"/>
</dbReference>
<reference evidence="1" key="2">
    <citation type="submission" date="2021-04" db="EMBL/GenBank/DDBJ databases">
        <authorList>
            <person name="Gilroy R."/>
        </authorList>
    </citation>
    <scope>NUCLEOTIDE SEQUENCE</scope>
    <source>
        <strain evidence="1">CHK165-2605</strain>
    </source>
</reference>
<name>A0A9D2P645_9FIRM</name>
<dbReference type="EMBL" id="DWWI01000169">
    <property type="protein sequence ID" value="HJC43565.1"/>
    <property type="molecule type" value="Genomic_DNA"/>
</dbReference>
<protein>
    <submittedName>
        <fullName evidence="1">Uncharacterized protein</fullName>
    </submittedName>
</protein>
<comment type="caution">
    <text evidence="1">The sequence shown here is derived from an EMBL/GenBank/DDBJ whole genome shotgun (WGS) entry which is preliminary data.</text>
</comment>
<proteinExistence type="predicted"/>
<feature type="non-terminal residue" evidence="1">
    <location>
        <position position="1"/>
    </location>
</feature>
<organism evidence="1 2">
    <name type="scientific">Candidatus Mediterraneibacter gallistercoris</name>
    <dbReference type="NCBI Taxonomy" id="2838671"/>
    <lineage>
        <taxon>Bacteria</taxon>
        <taxon>Bacillati</taxon>
        <taxon>Bacillota</taxon>
        <taxon>Clostridia</taxon>
        <taxon>Lachnospirales</taxon>
        <taxon>Lachnospiraceae</taxon>
        <taxon>Mediterraneibacter</taxon>
    </lineage>
</organism>
<evidence type="ECO:0000313" key="2">
    <source>
        <dbReference type="Proteomes" id="UP000823895"/>
    </source>
</evidence>
<gene>
    <name evidence="1" type="ORF">H9756_07800</name>
</gene>
<dbReference type="AlphaFoldDB" id="A0A9D2P645"/>
<evidence type="ECO:0000313" key="1">
    <source>
        <dbReference type="EMBL" id="HJC43565.1"/>
    </source>
</evidence>
<accession>A0A9D2P645</accession>
<reference evidence="1" key="1">
    <citation type="journal article" date="2021" name="PeerJ">
        <title>Extensive microbial diversity within the chicken gut microbiome revealed by metagenomics and culture.</title>
        <authorList>
            <person name="Gilroy R."/>
            <person name="Ravi A."/>
            <person name="Getino M."/>
            <person name="Pursley I."/>
            <person name="Horton D.L."/>
            <person name="Alikhan N.F."/>
            <person name="Baker D."/>
            <person name="Gharbi K."/>
            <person name="Hall N."/>
            <person name="Watson M."/>
            <person name="Adriaenssens E.M."/>
            <person name="Foster-Nyarko E."/>
            <person name="Jarju S."/>
            <person name="Secka A."/>
            <person name="Antonio M."/>
            <person name="Oren A."/>
            <person name="Chaudhuri R.R."/>
            <person name="La Ragione R."/>
            <person name="Hildebrand F."/>
            <person name="Pallen M.J."/>
        </authorList>
    </citation>
    <scope>NUCLEOTIDE SEQUENCE</scope>
    <source>
        <strain evidence="1">CHK165-2605</strain>
    </source>
</reference>
<sequence>ARTDRRGGAVFGAAAFYFAPAPLYSHSSRWSSGRWHSLRSCSTSLPTNSVAGWCRSSFGDA</sequence>